<sequence>MEALFQFAGNHPFLTWFIAWGIWPVCWTVHAVLTTPFRCAYGAYKRKLRSRDIQAHGWRTARLMDADGDIVHPPKEEKNG</sequence>
<keyword evidence="1" id="KW-0812">Transmembrane</keyword>
<protein>
    <submittedName>
        <fullName evidence="2">Uncharacterized protein</fullName>
    </submittedName>
</protein>
<feature type="transmembrane region" description="Helical" evidence="1">
    <location>
        <begin position="20"/>
        <end position="41"/>
    </location>
</feature>
<dbReference type="AlphaFoldDB" id="A0A4R3RR31"/>
<accession>A0A4R3RR31</accession>
<gene>
    <name evidence="2" type="ORF">EV129_11319</name>
</gene>
<organism evidence="2 3">
    <name type="scientific">Rhizobium azibense</name>
    <dbReference type="NCBI Taxonomy" id="1136135"/>
    <lineage>
        <taxon>Bacteria</taxon>
        <taxon>Pseudomonadati</taxon>
        <taxon>Pseudomonadota</taxon>
        <taxon>Alphaproteobacteria</taxon>
        <taxon>Hyphomicrobiales</taxon>
        <taxon>Rhizobiaceae</taxon>
        <taxon>Rhizobium/Agrobacterium group</taxon>
        <taxon>Rhizobium</taxon>
    </lineage>
</organism>
<comment type="caution">
    <text evidence="2">The sequence shown here is derived from an EMBL/GenBank/DDBJ whole genome shotgun (WGS) entry which is preliminary data.</text>
</comment>
<evidence type="ECO:0000313" key="3">
    <source>
        <dbReference type="Proteomes" id="UP000295507"/>
    </source>
</evidence>
<dbReference type="EMBL" id="SMBK01000013">
    <property type="protein sequence ID" value="TCU34036.1"/>
    <property type="molecule type" value="Genomic_DNA"/>
</dbReference>
<evidence type="ECO:0000313" key="2">
    <source>
        <dbReference type="EMBL" id="TCU34036.1"/>
    </source>
</evidence>
<proteinExistence type="predicted"/>
<name>A0A4R3RR31_9HYPH</name>
<keyword evidence="1" id="KW-0472">Membrane</keyword>
<keyword evidence="1" id="KW-1133">Transmembrane helix</keyword>
<dbReference type="Proteomes" id="UP000295507">
    <property type="component" value="Unassembled WGS sequence"/>
</dbReference>
<evidence type="ECO:0000256" key="1">
    <source>
        <dbReference type="SAM" id="Phobius"/>
    </source>
</evidence>
<reference evidence="2 3" key="1">
    <citation type="submission" date="2019-03" db="EMBL/GenBank/DDBJ databases">
        <title>Genomic Encyclopedia of Type Strains, Phase IV (KMG-V): Genome sequencing to study the core and pangenomes of soil and plant-associated prokaryotes.</title>
        <authorList>
            <person name="Whitman W."/>
        </authorList>
    </citation>
    <scope>NUCLEOTIDE SEQUENCE [LARGE SCALE GENOMIC DNA]</scope>
    <source>
        <strain evidence="2 3">IE4868</strain>
    </source>
</reference>